<accession>A0A368KEQ4</accession>
<dbReference type="Pfam" id="PF13692">
    <property type="entry name" value="Glyco_trans_1_4"/>
    <property type="match status" value="1"/>
</dbReference>
<dbReference type="Pfam" id="PF13579">
    <property type="entry name" value="Glyco_trans_4_4"/>
    <property type="match status" value="1"/>
</dbReference>
<evidence type="ECO:0000313" key="3">
    <source>
        <dbReference type="Proteomes" id="UP000252387"/>
    </source>
</evidence>
<dbReference type="OrthoDB" id="258796at2"/>
<keyword evidence="3" id="KW-1185">Reference proteome</keyword>
<dbReference type="InterPro" id="IPR050194">
    <property type="entry name" value="Glycosyltransferase_grp1"/>
</dbReference>
<dbReference type="Proteomes" id="UP000252387">
    <property type="component" value="Unassembled WGS sequence"/>
</dbReference>
<dbReference type="PANTHER" id="PTHR45947">
    <property type="entry name" value="SULFOQUINOVOSYL TRANSFERASE SQD2"/>
    <property type="match status" value="1"/>
</dbReference>
<dbReference type="GO" id="GO:0016757">
    <property type="term" value="F:glycosyltransferase activity"/>
    <property type="evidence" value="ECO:0007669"/>
    <property type="project" value="TreeGrafter"/>
</dbReference>
<dbReference type="AlphaFoldDB" id="A0A368KEQ4"/>
<evidence type="ECO:0000259" key="1">
    <source>
        <dbReference type="Pfam" id="PF13579"/>
    </source>
</evidence>
<dbReference type="SUPFAM" id="SSF53756">
    <property type="entry name" value="UDP-Glycosyltransferase/glycogen phosphorylase"/>
    <property type="match status" value="1"/>
</dbReference>
<organism evidence="2 3">
    <name type="scientific">Rhodanobacter denitrificans</name>
    <dbReference type="NCBI Taxonomy" id="666685"/>
    <lineage>
        <taxon>Bacteria</taxon>
        <taxon>Pseudomonadati</taxon>
        <taxon>Pseudomonadota</taxon>
        <taxon>Gammaproteobacteria</taxon>
        <taxon>Lysobacterales</taxon>
        <taxon>Rhodanobacteraceae</taxon>
        <taxon>Rhodanobacter</taxon>
    </lineage>
</organism>
<dbReference type="Gene3D" id="3.40.50.2000">
    <property type="entry name" value="Glycogen Phosphorylase B"/>
    <property type="match status" value="2"/>
</dbReference>
<comment type="caution">
    <text evidence="2">The sequence shown here is derived from an EMBL/GenBank/DDBJ whole genome shotgun (WGS) entry which is preliminary data.</text>
</comment>
<evidence type="ECO:0000313" key="2">
    <source>
        <dbReference type="EMBL" id="RCS29173.1"/>
    </source>
</evidence>
<gene>
    <name evidence="2" type="ORF">DEO45_13280</name>
</gene>
<protein>
    <submittedName>
        <fullName evidence="2">Glycosyltransferase</fullName>
    </submittedName>
</protein>
<name>A0A368KEQ4_9GAMM</name>
<reference evidence="2 3" key="1">
    <citation type="submission" date="2018-05" db="EMBL/GenBank/DDBJ databases">
        <title>Draft genome sequence of Rhodanobacter denitrificans Yn1 isolated from gold copper mine.</title>
        <authorList>
            <person name="Yang N."/>
            <person name="Mazhar H.S."/>
            <person name="Rensing C."/>
        </authorList>
    </citation>
    <scope>NUCLEOTIDE SEQUENCE [LARGE SCALE GENOMIC DNA]</scope>
    <source>
        <strain evidence="2 3">Yn1</strain>
    </source>
</reference>
<proteinExistence type="predicted"/>
<feature type="domain" description="Glycosyltransferase subfamily 4-like N-terminal" evidence="1">
    <location>
        <begin position="15"/>
        <end position="153"/>
    </location>
</feature>
<dbReference type="PANTHER" id="PTHR45947:SF3">
    <property type="entry name" value="SULFOQUINOVOSYL TRANSFERASE SQD2"/>
    <property type="match status" value="1"/>
</dbReference>
<dbReference type="EMBL" id="QFWQ01000008">
    <property type="protein sequence ID" value="RCS29173.1"/>
    <property type="molecule type" value="Genomic_DNA"/>
</dbReference>
<keyword evidence="2" id="KW-0808">Transferase</keyword>
<dbReference type="InterPro" id="IPR028098">
    <property type="entry name" value="Glyco_trans_4-like_N"/>
</dbReference>
<sequence length="343" mass="37944">MERPYGRFHFLPTLLAARGHEVRVTLCSHRSLPSIDLKRDGVHWFSRDIRTLGLPALLAQLQQEAESFRPNWIVGCSDAWFGLLAQRLAPRVGSRLMIDAYDNFEAYMPWNLPLHWLWRRAVRSADLVTAAGPQLAERLQSHRRSSQPAAVLPMAADPEFVPLDKAACRQALGLPIQAIYAGYVGSWSASRGSSLLIGAFRRARAARPDLQLLLSGRPPREVLDEPGVTATGYLPDAQLPILLNALDLACVVTADTRFGHYSYPAKLCEAMACTIPVVATATGAVRWMLGEQTEHLAPLGDPEAFAERMLALLATPRTKYPCPLSWEDVALKLEDLLSSTPRH</sequence>